<feature type="compositionally biased region" description="Pro residues" evidence="8">
    <location>
        <begin position="292"/>
        <end position="303"/>
    </location>
</feature>
<dbReference type="GO" id="GO:0005886">
    <property type="term" value="C:plasma membrane"/>
    <property type="evidence" value="ECO:0007669"/>
    <property type="project" value="UniProtKB-SubCell"/>
</dbReference>
<proteinExistence type="inferred from homology"/>
<dbReference type="SUPFAM" id="SSF47473">
    <property type="entry name" value="EF-hand"/>
    <property type="match status" value="1"/>
</dbReference>
<feature type="region of interest" description="Disordered" evidence="8">
    <location>
        <begin position="287"/>
        <end position="310"/>
    </location>
</feature>
<gene>
    <name evidence="10" type="ORF">SPHA_71039</name>
</gene>
<name>A0A812ECM0_ACAPH</name>
<dbReference type="Gene3D" id="1.10.238.10">
    <property type="entry name" value="EF-hand"/>
    <property type="match status" value="2"/>
</dbReference>
<keyword evidence="4 7" id="KW-0879">Wnt signaling pathway</keyword>
<comment type="subcellular location">
    <subcellularLocation>
        <location evidence="7">Cell membrane</location>
    </subcellularLocation>
    <subcellularLocation>
        <location evidence="7">Cytoplasm</location>
    </subcellularLocation>
</comment>
<dbReference type="PANTHER" id="PTHR22611">
    <property type="entry name" value="PROTEIN NAKED CUTICLE"/>
    <property type="match status" value="1"/>
</dbReference>
<keyword evidence="11" id="KW-1185">Reference proteome</keyword>
<evidence type="ECO:0000313" key="10">
    <source>
        <dbReference type="EMBL" id="CAE1320865.1"/>
    </source>
</evidence>
<sequence length="575" mass="63425">MIDDFIIFFQPFECELQVDTSSEKKQDWSFTLYDFDGKGKITKEELGNLFQALYDAVGSSIRLPLNGTKKLKLRLSIGHDHSHLDTTLKDQSPPLVKKKAKLKNSSRLTEWKEMSLQAGAGGSTRVAMADPKECTKLNNLDASPRAKPSTMSKMENQLTATTPGIGHRLMLSCREQRKLTEMVHENMVRNHVRQQTGRKHHHSGHRHHHHHREARRHRGTRRQGDENRKPREKERTYYLDLGNIERSAPPNGVSLPYSAGIPTPTSTTTATVTTSVMTFARPTIINIVPSSSSPPPPPPPPPTASGSTAHCNEIGMVADNDNNDSSDDVLRLEVGGKVNRRKYDNTWRETGWQLNTENVPDLQQRNTNASADGRETTAGSSTLTSAVTISTATATTTTTASSQCDKKTSDRSGKRTGEERHKKHSESYHHTHIGRTLSQERSGQAVTTPVSSSVSAVMSKMTAPGGIPGALAERKSLRTHYKTDASHQQTSSRHRAHCQNTLVPEKNAGTPPLAVLPSSVSPSPPTPNIAVATTTNGTRPVGIWNSMRQCNKWLTGLIESITTSRRVRHTRTKEV</sequence>
<evidence type="ECO:0000256" key="7">
    <source>
        <dbReference type="RuleBase" id="RU367060"/>
    </source>
</evidence>
<feature type="compositionally biased region" description="Low complexity" evidence="8">
    <location>
        <begin position="380"/>
        <end position="402"/>
    </location>
</feature>
<accession>A0A812ECM0</accession>
<dbReference type="PANTHER" id="PTHR22611:SF9">
    <property type="entry name" value="PROTEIN NAKED CUTICLE"/>
    <property type="match status" value="1"/>
</dbReference>
<dbReference type="GO" id="GO:0005509">
    <property type="term" value="F:calcium ion binding"/>
    <property type="evidence" value="ECO:0007669"/>
    <property type="project" value="InterPro"/>
</dbReference>
<feature type="region of interest" description="Disordered" evidence="8">
    <location>
        <begin position="194"/>
        <end position="235"/>
    </location>
</feature>
<comment type="function">
    <text evidence="7">Cell autonomous antagonist of the canonical Wnt signaling pathway.</text>
</comment>
<dbReference type="PROSITE" id="PS50222">
    <property type="entry name" value="EF_HAND_2"/>
    <property type="match status" value="1"/>
</dbReference>
<feature type="compositionally biased region" description="Basic residues" evidence="8">
    <location>
        <begin position="194"/>
        <end position="221"/>
    </location>
</feature>
<keyword evidence="5" id="KW-0479">Metal-binding</keyword>
<comment type="similarity">
    <text evidence="1 7">Belongs to the NKD family.</text>
</comment>
<feature type="compositionally biased region" description="Basic and acidic residues" evidence="8">
    <location>
        <begin position="222"/>
        <end position="235"/>
    </location>
</feature>
<dbReference type="GO" id="GO:0016055">
    <property type="term" value="P:Wnt signaling pathway"/>
    <property type="evidence" value="ECO:0007669"/>
    <property type="project" value="UniProtKB-UniRule"/>
</dbReference>
<evidence type="ECO:0000256" key="6">
    <source>
        <dbReference type="ARBA" id="ARBA00023136"/>
    </source>
</evidence>
<evidence type="ECO:0000259" key="9">
    <source>
        <dbReference type="PROSITE" id="PS50222"/>
    </source>
</evidence>
<feature type="compositionally biased region" description="Basic and acidic residues" evidence="8">
    <location>
        <begin position="404"/>
        <end position="429"/>
    </location>
</feature>
<keyword evidence="2 7" id="KW-1003">Cell membrane</keyword>
<dbReference type="GO" id="GO:0005737">
    <property type="term" value="C:cytoplasm"/>
    <property type="evidence" value="ECO:0007669"/>
    <property type="project" value="UniProtKB-SubCell"/>
</dbReference>
<dbReference type="InterPro" id="IPR011992">
    <property type="entry name" value="EF-hand-dom_pair"/>
</dbReference>
<comment type="caution">
    <text evidence="10">The sequence shown here is derived from an EMBL/GenBank/DDBJ whole genome shotgun (WGS) entry which is preliminary data.</text>
</comment>
<evidence type="ECO:0000256" key="5">
    <source>
        <dbReference type="ARBA" id="ARBA00022723"/>
    </source>
</evidence>
<dbReference type="GO" id="GO:0090090">
    <property type="term" value="P:negative regulation of canonical Wnt signaling pathway"/>
    <property type="evidence" value="ECO:0007669"/>
    <property type="project" value="UniProtKB-ARBA"/>
</dbReference>
<organism evidence="10 11">
    <name type="scientific">Acanthosepion pharaonis</name>
    <name type="common">Pharaoh cuttlefish</name>
    <name type="synonym">Sepia pharaonis</name>
    <dbReference type="NCBI Taxonomy" id="158019"/>
    <lineage>
        <taxon>Eukaryota</taxon>
        <taxon>Metazoa</taxon>
        <taxon>Spiralia</taxon>
        <taxon>Lophotrochozoa</taxon>
        <taxon>Mollusca</taxon>
        <taxon>Cephalopoda</taxon>
        <taxon>Coleoidea</taxon>
        <taxon>Decapodiformes</taxon>
        <taxon>Sepiida</taxon>
        <taxon>Sepiina</taxon>
        <taxon>Sepiidae</taxon>
        <taxon>Acanthosepion</taxon>
    </lineage>
</organism>
<reference evidence="10" key="1">
    <citation type="submission" date="2021-01" db="EMBL/GenBank/DDBJ databases">
        <authorList>
            <person name="Li R."/>
            <person name="Bekaert M."/>
        </authorList>
    </citation>
    <scope>NUCLEOTIDE SEQUENCE</scope>
    <source>
        <strain evidence="10">Farmed</strain>
    </source>
</reference>
<keyword evidence="3" id="KW-0963">Cytoplasm</keyword>
<dbReference type="OrthoDB" id="5953812at2759"/>
<evidence type="ECO:0000256" key="1">
    <source>
        <dbReference type="ARBA" id="ARBA00007081"/>
    </source>
</evidence>
<evidence type="ECO:0000256" key="3">
    <source>
        <dbReference type="ARBA" id="ARBA00022490"/>
    </source>
</evidence>
<evidence type="ECO:0000256" key="8">
    <source>
        <dbReference type="SAM" id="MobiDB-lite"/>
    </source>
</evidence>
<feature type="region of interest" description="Disordered" evidence="8">
    <location>
        <begin position="354"/>
        <end position="451"/>
    </location>
</feature>
<dbReference type="Proteomes" id="UP000597762">
    <property type="component" value="Unassembled WGS sequence"/>
</dbReference>
<dbReference type="AlphaFoldDB" id="A0A812ECM0"/>
<evidence type="ECO:0000256" key="4">
    <source>
        <dbReference type="ARBA" id="ARBA00022687"/>
    </source>
</evidence>
<keyword evidence="6" id="KW-0472">Membrane</keyword>
<evidence type="ECO:0000313" key="11">
    <source>
        <dbReference type="Proteomes" id="UP000597762"/>
    </source>
</evidence>
<feature type="compositionally biased region" description="Polar residues" evidence="8">
    <location>
        <begin position="354"/>
        <end position="370"/>
    </location>
</feature>
<dbReference type="InterPro" id="IPR002048">
    <property type="entry name" value="EF_hand_dom"/>
</dbReference>
<dbReference type="InterPro" id="IPR040140">
    <property type="entry name" value="Nkd-like"/>
</dbReference>
<protein>
    <recommendedName>
        <fullName evidence="7">Protein naked cuticle homolog</fullName>
    </recommendedName>
</protein>
<feature type="domain" description="EF-hand" evidence="9">
    <location>
        <begin position="21"/>
        <end position="56"/>
    </location>
</feature>
<dbReference type="EMBL" id="CAHIKZ030005201">
    <property type="protein sequence ID" value="CAE1320865.1"/>
    <property type="molecule type" value="Genomic_DNA"/>
</dbReference>
<evidence type="ECO:0000256" key="2">
    <source>
        <dbReference type="ARBA" id="ARBA00022475"/>
    </source>
</evidence>